<keyword evidence="5 9" id="KW-1133">Transmembrane helix</keyword>
<keyword evidence="6" id="KW-0333">Golgi apparatus</keyword>
<evidence type="ECO:0000256" key="8">
    <source>
        <dbReference type="SAM" id="MobiDB-lite"/>
    </source>
</evidence>
<dbReference type="OrthoDB" id="630188at2759"/>
<feature type="domain" description="Trichome birefringence-like C-terminal" evidence="10">
    <location>
        <begin position="202"/>
        <end position="495"/>
    </location>
</feature>
<evidence type="ECO:0000259" key="11">
    <source>
        <dbReference type="Pfam" id="PF14416"/>
    </source>
</evidence>
<keyword evidence="4" id="KW-0735">Signal-anchor</keyword>
<dbReference type="PANTHER" id="PTHR32285">
    <property type="entry name" value="PROTEIN TRICHOME BIREFRINGENCE-LIKE 9-RELATED"/>
    <property type="match status" value="1"/>
</dbReference>
<evidence type="ECO:0000313" key="13">
    <source>
        <dbReference type="Proteomes" id="UP000829196"/>
    </source>
</evidence>
<evidence type="ECO:0000256" key="6">
    <source>
        <dbReference type="ARBA" id="ARBA00023034"/>
    </source>
</evidence>
<evidence type="ECO:0000259" key="10">
    <source>
        <dbReference type="Pfam" id="PF13839"/>
    </source>
</evidence>
<reference evidence="12" key="1">
    <citation type="journal article" date="2022" name="Front. Genet.">
        <title>Chromosome-Scale Assembly of the Dendrobium nobile Genome Provides Insights Into the Molecular Mechanism of the Biosynthesis of the Medicinal Active Ingredient of Dendrobium.</title>
        <authorList>
            <person name="Xu Q."/>
            <person name="Niu S.-C."/>
            <person name="Li K.-L."/>
            <person name="Zheng P.-J."/>
            <person name="Zhang X.-J."/>
            <person name="Jia Y."/>
            <person name="Liu Y."/>
            <person name="Niu Y.-X."/>
            <person name="Yu L.-H."/>
            <person name="Chen D.-F."/>
            <person name="Zhang G.-Q."/>
        </authorList>
    </citation>
    <scope>NUCLEOTIDE SEQUENCE</scope>
    <source>
        <tissue evidence="12">Leaf</tissue>
    </source>
</reference>
<dbReference type="EMBL" id="JAGYWB010000011">
    <property type="protein sequence ID" value="KAI0504283.1"/>
    <property type="molecule type" value="Genomic_DNA"/>
</dbReference>
<dbReference type="SMR" id="A0A8T3B6N4"/>
<protein>
    <recommendedName>
        <fullName evidence="14">Trichome birefringence-like N-terminal domain-containing protein</fullName>
    </recommendedName>
</protein>
<evidence type="ECO:0000256" key="2">
    <source>
        <dbReference type="ARBA" id="ARBA00007727"/>
    </source>
</evidence>
<dbReference type="GO" id="GO:1990538">
    <property type="term" value="F:xylan O-acetyltransferase activity"/>
    <property type="evidence" value="ECO:0007669"/>
    <property type="project" value="UniProtKB-ARBA"/>
</dbReference>
<evidence type="ECO:0000313" key="12">
    <source>
        <dbReference type="EMBL" id="KAI0504283.1"/>
    </source>
</evidence>
<sequence>MVFSYPNSKSFSMAALRSLPSIIAIVGASAIFLIVASLILVSGPITSSVQEYFLGENRGWKPESPNSLNIVSQGKPHLKGNETGSVDVGTSGAVLDLRKYDDDLSFTLGANQSSPNAPFAKEFGGNSTDPDADLVTSKSPMFSSGEHARCDLYHGKWIRNPEGPLYTNNSCPIITQLQNCQGNGRPDKEYENWRWKPDQCELPKFDAKKFLELLRGKTLAFVGDSVARNQMESLLCILWQVEVPKNRGNRRIHRWYFRSTSTMIVRIWSSWLAQNTPRAMEFAPKGVVKVHLDIPDEKMMEFLPGFDVVVLSSGHWFAKQSVYILNETIVGGQLWSPPPNAAVYMRINNVEAFGLSMKTALGAIATHPNFTGLAIVRSYSPDHYEGGAWNTGGSCTGKVNPVSEVVNNGFTEVMHEKQLTGFQRAVEKTGNSSKLIFMDITDVFGYRPDGHPGPYRSTDPNKKTRRGPNGEPPPQDCLHWCMPGPIDTWNELLLEIIRRNLKIS</sequence>
<evidence type="ECO:0008006" key="14">
    <source>
        <dbReference type="Google" id="ProtNLM"/>
    </source>
</evidence>
<dbReference type="Pfam" id="PF14416">
    <property type="entry name" value="PMR5N"/>
    <property type="match status" value="1"/>
</dbReference>
<comment type="similarity">
    <text evidence="2">Belongs to the PC-esterase family. TBL subfamily.</text>
</comment>
<dbReference type="InterPro" id="IPR026057">
    <property type="entry name" value="TBL_C"/>
</dbReference>
<gene>
    <name evidence="12" type="ORF">KFK09_015235</name>
</gene>
<dbReference type="GO" id="GO:0000139">
    <property type="term" value="C:Golgi membrane"/>
    <property type="evidence" value="ECO:0007669"/>
    <property type="project" value="UniProtKB-SubCell"/>
</dbReference>
<dbReference type="Pfam" id="PF13839">
    <property type="entry name" value="PC-Esterase"/>
    <property type="match status" value="1"/>
</dbReference>
<feature type="transmembrane region" description="Helical" evidence="9">
    <location>
        <begin position="21"/>
        <end position="41"/>
    </location>
</feature>
<keyword evidence="3 9" id="KW-0812">Transmembrane</keyword>
<comment type="caution">
    <text evidence="12">The sequence shown here is derived from an EMBL/GenBank/DDBJ whole genome shotgun (WGS) entry which is preliminary data.</text>
</comment>
<name>A0A8T3B6N4_DENNO</name>
<evidence type="ECO:0000256" key="9">
    <source>
        <dbReference type="SAM" id="Phobius"/>
    </source>
</evidence>
<feature type="domain" description="Trichome birefringence-like N-terminal" evidence="11">
    <location>
        <begin position="149"/>
        <end position="201"/>
    </location>
</feature>
<feature type="region of interest" description="Disordered" evidence="8">
    <location>
        <begin position="448"/>
        <end position="476"/>
    </location>
</feature>
<evidence type="ECO:0000256" key="7">
    <source>
        <dbReference type="ARBA" id="ARBA00023136"/>
    </source>
</evidence>
<keyword evidence="13" id="KW-1185">Reference proteome</keyword>
<dbReference type="Proteomes" id="UP000829196">
    <property type="component" value="Unassembled WGS sequence"/>
</dbReference>
<keyword evidence="7 9" id="KW-0472">Membrane</keyword>
<proteinExistence type="inferred from homology"/>
<dbReference type="AlphaFoldDB" id="A0A8T3B6N4"/>
<dbReference type="InterPro" id="IPR029962">
    <property type="entry name" value="TBL"/>
</dbReference>
<evidence type="ECO:0000256" key="4">
    <source>
        <dbReference type="ARBA" id="ARBA00022968"/>
    </source>
</evidence>
<dbReference type="PANTHER" id="PTHR32285:SF18">
    <property type="entry name" value="PROTEIN TRICHOME BIREFRINGENCE-LIKE 18"/>
    <property type="match status" value="1"/>
</dbReference>
<accession>A0A8T3B6N4</accession>
<comment type="subcellular location">
    <subcellularLocation>
        <location evidence="1">Golgi apparatus membrane</location>
        <topology evidence="1">Single-pass type II membrane protein</topology>
    </subcellularLocation>
</comment>
<evidence type="ECO:0000256" key="3">
    <source>
        <dbReference type="ARBA" id="ARBA00022692"/>
    </source>
</evidence>
<organism evidence="12 13">
    <name type="scientific">Dendrobium nobile</name>
    <name type="common">Orchid</name>
    <dbReference type="NCBI Taxonomy" id="94219"/>
    <lineage>
        <taxon>Eukaryota</taxon>
        <taxon>Viridiplantae</taxon>
        <taxon>Streptophyta</taxon>
        <taxon>Embryophyta</taxon>
        <taxon>Tracheophyta</taxon>
        <taxon>Spermatophyta</taxon>
        <taxon>Magnoliopsida</taxon>
        <taxon>Liliopsida</taxon>
        <taxon>Asparagales</taxon>
        <taxon>Orchidaceae</taxon>
        <taxon>Epidendroideae</taxon>
        <taxon>Malaxideae</taxon>
        <taxon>Dendrobiinae</taxon>
        <taxon>Dendrobium</taxon>
    </lineage>
</organism>
<evidence type="ECO:0000256" key="5">
    <source>
        <dbReference type="ARBA" id="ARBA00022989"/>
    </source>
</evidence>
<evidence type="ECO:0000256" key="1">
    <source>
        <dbReference type="ARBA" id="ARBA00004323"/>
    </source>
</evidence>
<dbReference type="InterPro" id="IPR025846">
    <property type="entry name" value="TBL_N"/>
</dbReference>